<name>A0A9X8GT23_9BURK</name>
<reference evidence="1 2" key="1">
    <citation type="submission" date="2018-09" db="EMBL/GenBank/DDBJ databases">
        <title>Acidovorax cavernicola nov. sp. isolated from Gruta de las Maravillas (Aracena, Spain).</title>
        <authorList>
            <person name="Jurado V."/>
            <person name="Gutierrez-Patricio S."/>
            <person name="Gonzalez-Pimentel J.L."/>
            <person name="Miller A.Z."/>
            <person name="Laiz L."/>
            <person name="Saiz-Jimenez C."/>
        </authorList>
    </citation>
    <scope>NUCLEOTIDE SEQUENCE [LARGE SCALE GENOMIC DNA]</scope>
    <source>
        <strain evidence="1 2">1011MAR4D40.2</strain>
    </source>
</reference>
<sequence>MTFDLFGDVAPVAPPPPAAAPSYVMEPTGRANEWRYRGVLVGCDMARAGFIDHWFTLERIDGELLRSDRRVALCRLIDAAANKAGIP</sequence>
<organism evidence="1 2">
    <name type="scientific">Acidovorax cavernicola</name>
    <dbReference type="NCBI Taxonomy" id="1675792"/>
    <lineage>
        <taxon>Bacteria</taxon>
        <taxon>Pseudomonadati</taxon>
        <taxon>Pseudomonadota</taxon>
        <taxon>Betaproteobacteria</taxon>
        <taxon>Burkholderiales</taxon>
        <taxon>Comamonadaceae</taxon>
        <taxon>Acidovorax</taxon>
    </lineage>
</organism>
<accession>A0A9X8GT23</accession>
<comment type="caution">
    <text evidence="1">The sequence shown here is derived from an EMBL/GenBank/DDBJ whole genome shotgun (WGS) entry which is preliminary data.</text>
</comment>
<dbReference type="Proteomes" id="UP000265619">
    <property type="component" value="Unassembled WGS sequence"/>
</dbReference>
<evidence type="ECO:0000313" key="2">
    <source>
        <dbReference type="Proteomes" id="UP000265619"/>
    </source>
</evidence>
<proteinExistence type="predicted"/>
<protein>
    <submittedName>
        <fullName evidence="1">Uncharacterized protein</fullName>
    </submittedName>
</protein>
<dbReference type="EMBL" id="QXMN01000051">
    <property type="protein sequence ID" value="RIX74442.1"/>
    <property type="molecule type" value="Genomic_DNA"/>
</dbReference>
<evidence type="ECO:0000313" key="1">
    <source>
        <dbReference type="EMBL" id="RIX74442.1"/>
    </source>
</evidence>
<dbReference type="RefSeq" id="WP_119557626.1">
    <property type="nucleotide sequence ID" value="NZ_QXMN01000051.1"/>
</dbReference>
<keyword evidence="2" id="KW-1185">Reference proteome</keyword>
<gene>
    <name evidence="1" type="ORF">D3H34_27305</name>
</gene>
<dbReference type="AlphaFoldDB" id="A0A9X8GT23"/>